<proteinExistence type="predicted"/>
<name>A0AAN7Z314_9PEZI</name>
<accession>A0AAN7Z314</accession>
<comment type="caution">
    <text evidence="1">The sequence shown here is derived from an EMBL/GenBank/DDBJ whole genome shotgun (WGS) entry which is preliminary data.</text>
</comment>
<reference evidence="1 2" key="1">
    <citation type="submission" date="2023-10" db="EMBL/GenBank/DDBJ databases">
        <title>Draft genome sequence of Xylaria bambusicola isolate GMP-LS, the root and basal stem rot pathogen of sugarcane in Indonesia.</title>
        <authorList>
            <person name="Selvaraj P."/>
            <person name="Muralishankar V."/>
            <person name="Muruganantham S."/>
            <person name="Sp S."/>
            <person name="Haryani S."/>
            <person name="Lau K.J.X."/>
            <person name="Naqvi N.I."/>
        </authorList>
    </citation>
    <scope>NUCLEOTIDE SEQUENCE [LARGE SCALE GENOMIC DNA]</scope>
    <source>
        <strain evidence="1">GMP-LS</strain>
    </source>
</reference>
<organism evidence="1 2">
    <name type="scientific">Xylaria bambusicola</name>
    <dbReference type="NCBI Taxonomy" id="326684"/>
    <lineage>
        <taxon>Eukaryota</taxon>
        <taxon>Fungi</taxon>
        <taxon>Dikarya</taxon>
        <taxon>Ascomycota</taxon>
        <taxon>Pezizomycotina</taxon>
        <taxon>Sordariomycetes</taxon>
        <taxon>Xylariomycetidae</taxon>
        <taxon>Xylariales</taxon>
        <taxon>Xylariaceae</taxon>
        <taxon>Xylaria</taxon>
    </lineage>
</organism>
<keyword evidence="2" id="KW-1185">Reference proteome</keyword>
<evidence type="ECO:0000313" key="1">
    <source>
        <dbReference type="EMBL" id="KAK5627947.1"/>
    </source>
</evidence>
<dbReference type="AlphaFoldDB" id="A0AAN7Z314"/>
<sequence>MDNLSLDTADLDKLNDKDKTELRQFLQNENQKARVQASTSASTYTHTSHIHIQGLINPLPSLA</sequence>
<dbReference type="Proteomes" id="UP001305414">
    <property type="component" value="Unassembled WGS sequence"/>
</dbReference>
<protein>
    <submittedName>
        <fullName evidence="1">Uncharacterized protein</fullName>
    </submittedName>
</protein>
<evidence type="ECO:0000313" key="2">
    <source>
        <dbReference type="Proteomes" id="UP001305414"/>
    </source>
</evidence>
<gene>
    <name evidence="1" type="ORF">RRF57_003662</name>
</gene>
<dbReference type="EMBL" id="JAWHQM010000006">
    <property type="protein sequence ID" value="KAK5627947.1"/>
    <property type="molecule type" value="Genomic_DNA"/>
</dbReference>